<dbReference type="Pfam" id="PF00107">
    <property type="entry name" value="ADH_zinc_N"/>
    <property type="match status" value="1"/>
</dbReference>
<dbReference type="GO" id="GO:0004022">
    <property type="term" value="F:alcohol dehydrogenase (NAD+) activity"/>
    <property type="evidence" value="ECO:0007669"/>
    <property type="project" value="UniProtKB-EC"/>
</dbReference>
<accession>A0A100XF07</accession>
<dbReference type="Proteomes" id="UP000069654">
    <property type="component" value="Unassembled WGS sequence"/>
</dbReference>
<sequence>MRTKAAVLRGVGVDWEVTEIELDPPRAGEVLVKMAYAGICHSDEHFYTGDSVPSKEMEEMMRASGVPVPEWFPMLGGHEGAGVVEDVGPEVRTLKPGDHVAVSFLPACGSCRWCASGHTYLCDVGADLYSKRMTTDGTARRHLPDPDGDRDLMAMMQVGTFAEYVVASERSLVKVHDWIPLAAASLVSCGVTTGFGSGSVAAGTQPGDTVVVVGVGGIGMNAVQGARTAGAKHIVAVDPVEFKREIAPTFGATHAVADIGAALDLVKDITWGVMADRVVLTPGVVPPDMVMAAMMLLRKGGTCVLTGMAKVSDLNVPLSLPDMVSSCKTLKGVLYGEMNPRDAMPKLLSMYEAGTLKLDELITNRYKLDDINEAMRDLRAGKNIRGVIAFD</sequence>
<evidence type="ECO:0000256" key="8">
    <source>
        <dbReference type="ARBA" id="ARBA00049164"/>
    </source>
</evidence>
<dbReference type="InterPro" id="IPR013149">
    <property type="entry name" value="ADH-like_C"/>
</dbReference>
<comment type="cofactor">
    <cofactor evidence="1 10">
        <name>Zn(2+)</name>
        <dbReference type="ChEBI" id="CHEBI:29105"/>
    </cofactor>
</comment>
<comment type="catalytic activity">
    <reaction evidence="8">
        <text>a secondary alcohol + NAD(+) = a ketone + NADH + H(+)</text>
        <dbReference type="Rhea" id="RHEA:10740"/>
        <dbReference type="ChEBI" id="CHEBI:15378"/>
        <dbReference type="ChEBI" id="CHEBI:17087"/>
        <dbReference type="ChEBI" id="CHEBI:35681"/>
        <dbReference type="ChEBI" id="CHEBI:57540"/>
        <dbReference type="ChEBI" id="CHEBI:57945"/>
        <dbReference type="EC" id="1.1.1.1"/>
    </reaction>
</comment>
<dbReference type="PANTHER" id="PTHR43880:SF12">
    <property type="entry name" value="ALCOHOL DEHYDROGENASE CLASS-3"/>
    <property type="match status" value="1"/>
</dbReference>
<comment type="catalytic activity">
    <reaction evidence="9">
        <text>a primary alcohol + NAD(+) = an aldehyde + NADH + H(+)</text>
        <dbReference type="Rhea" id="RHEA:10736"/>
        <dbReference type="ChEBI" id="CHEBI:15378"/>
        <dbReference type="ChEBI" id="CHEBI:15734"/>
        <dbReference type="ChEBI" id="CHEBI:17478"/>
        <dbReference type="ChEBI" id="CHEBI:57540"/>
        <dbReference type="ChEBI" id="CHEBI:57945"/>
        <dbReference type="EC" id="1.1.1.1"/>
    </reaction>
</comment>
<dbReference type="GO" id="GO:0046294">
    <property type="term" value="P:formaldehyde catabolic process"/>
    <property type="evidence" value="ECO:0007669"/>
    <property type="project" value="TreeGrafter"/>
</dbReference>
<dbReference type="InterPro" id="IPR036291">
    <property type="entry name" value="NAD(P)-bd_dom_sf"/>
</dbReference>
<reference evidence="12 13" key="1">
    <citation type="journal article" date="2016" name="Genome Announc.">
        <title>Draft Genome Sequences of Five Rapidly Growing Mycobacterium Species, M. thermoresistibile, M. fortuitum subsp. acetamidolyticum, M. canariasense, M. brisbanense, and M. novocastrense.</title>
        <authorList>
            <person name="Katahira K."/>
            <person name="Ogura Y."/>
            <person name="Gotoh Y."/>
            <person name="Hayashi T."/>
        </authorList>
    </citation>
    <scope>NUCLEOTIDE SEQUENCE [LARGE SCALE GENOMIC DNA]</scope>
    <source>
        <strain evidence="12 13">JCM6362</strain>
    </source>
</reference>
<dbReference type="SUPFAM" id="SSF51735">
    <property type="entry name" value="NAD(P)-binding Rossmann-fold domains"/>
    <property type="match status" value="1"/>
</dbReference>
<dbReference type="InterPro" id="IPR023921">
    <property type="entry name" value="ADH_Zn_actinomycetes"/>
</dbReference>
<keyword evidence="5 10" id="KW-0862">Zinc</keyword>
<evidence type="ECO:0000256" key="9">
    <source>
        <dbReference type="ARBA" id="ARBA00049243"/>
    </source>
</evidence>
<dbReference type="GO" id="GO:0051903">
    <property type="term" value="F:S-(hydroxymethyl)glutathione dehydrogenase [NAD(P)+] activity"/>
    <property type="evidence" value="ECO:0007669"/>
    <property type="project" value="TreeGrafter"/>
</dbReference>
<evidence type="ECO:0000256" key="7">
    <source>
        <dbReference type="ARBA" id="ARBA00023027"/>
    </source>
</evidence>
<evidence type="ECO:0000256" key="6">
    <source>
        <dbReference type="ARBA" id="ARBA00023002"/>
    </source>
</evidence>
<evidence type="ECO:0000259" key="11">
    <source>
        <dbReference type="SMART" id="SM00829"/>
    </source>
</evidence>
<comment type="caution">
    <text evidence="12">The sequence shown here is derived from an EMBL/GenBank/DDBJ whole genome shotgun (WGS) entry which is preliminary data.</text>
</comment>
<protein>
    <recommendedName>
        <fullName evidence="3">alcohol dehydrogenase</fullName>
        <ecNumber evidence="3">1.1.1.1</ecNumber>
    </recommendedName>
</protein>
<dbReference type="PANTHER" id="PTHR43880">
    <property type="entry name" value="ALCOHOL DEHYDROGENASE"/>
    <property type="match status" value="1"/>
</dbReference>
<dbReference type="CDD" id="cd08279">
    <property type="entry name" value="Zn_ADH_class_III"/>
    <property type="match status" value="1"/>
</dbReference>
<evidence type="ECO:0000256" key="2">
    <source>
        <dbReference type="ARBA" id="ARBA00008072"/>
    </source>
</evidence>
<dbReference type="Pfam" id="PF08240">
    <property type="entry name" value="ADH_N"/>
    <property type="match status" value="1"/>
</dbReference>
<dbReference type="SMART" id="SM00829">
    <property type="entry name" value="PKS_ER"/>
    <property type="match status" value="1"/>
</dbReference>
<keyword evidence="4 10" id="KW-0479">Metal-binding</keyword>
<comment type="similarity">
    <text evidence="2 10">Belongs to the zinc-containing alcohol dehydrogenase family.</text>
</comment>
<dbReference type="PROSITE" id="PS00059">
    <property type="entry name" value="ADH_ZINC"/>
    <property type="match status" value="1"/>
</dbReference>
<keyword evidence="6" id="KW-0560">Oxidoreductase</keyword>
<evidence type="ECO:0000313" key="13">
    <source>
        <dbReference type="Proteomes" id="UP000069654"/>
    </source>
</evidence>
<dbReference type="OrthoDB" id="334894at2"/>
<evidence type="ECO:0000313" key="12">
    <source>
        <dbReference type="EMBL" id="GAT15442.1"/>
    </source>
</evidence>
<evidence type="ECO:0000256" key="5">
    <source>
        <dbReference type="ARBA" id="ARBA00022833"/>
    </source>
</evidence>
<proteinExistence type="inferred from homology"/>
<dbReference type="NCBIfam" id="TIGR03989">
    <property type="entry name" value="Rxyl_3153"/>
    <property type="match status" value="1"/>
</dbReference>
<dbReference type="InterPro" id="IPR013154">
    <property type="entry name" value="ADH-like_N"/>
</dbReference>
<evidence type="ECO:0000256" key="3">
    <source>
        <dbReference type="ARBA" id="ARBA00013190"/>
    </source>
</evidence>
<organism evidence="12 13">
    <name type="scientific">Mycolicibacterium thermoresistibile</name>
    <name type="common">Mycobacterium thermoresistibile</name>
    <dbReference type="NCBI Taxonomy" id="1797"/>
    <lineage>
        <taxon>Bacteria</taxon>
        <taxon>Bacillati</taxon>
        <taxon>Actinomycetota</taxon>
        <taxon>Actinomycetes</taxon>
        <taxon>Mycobacteriales</taxon>
        <taxon>Mycobacteriaceae</taxon>
        <taxon>Mycolicibacterium</taxon>
    </lineage>
</organism>
<dbReference type="OMA" id="ITWGVMA"/>
<dbReference type="InterPro" id="IPR011032">
    <property type="entry name" value="GroES-like_sf"/>
</dbReference>
<dbReference type="AlphaFoldDB" id="A0A100XF07"/>
<feature type="domain" description="Enoyl reductase (ER)" evidence="11">
    <location>
        <begin position="10"/>
        <end position="388"/>
    </location>
</feature>
<dbReference type="RefSeq" id="WP_003927873.1">
    <property type="nucleotide sequence ID" value="NZ_BCTB01000017.1"/>
</dbReference>
<evidence type="ECO:0000256" key="10">
    <source>
        <dbReference type="RuleBase" id="RU361277"/>
    </source>
</evidence>
<name>A0A100XF07_MYCTH</name>
<keyword evidence="7" id="KW-0520">NAD</keyword>
<dbReference type="InterPro" id="IPR002328">
    <property type="entry name" value="ADH_Zn_CS"/>
</dbReference>
<gene>
    <name evidence="12" type="ORF">RMCT_2412</name>
</gene>
<dbReference type="GO" id="GO:0005829">
    <property type="term" value="C:cytosol"/>
    <property type="evidence" value="ECO:0007669"/>
    <property type="project" value="TreeGrafter"/>
</dbReference>
<reference evidence="13" key="2">
    <citation type="submission" date="2016-02" db="EMBL/GenBank/DDBJ databases">
        <title>Draft genome sequence of five rapidly growing Mycobacterium species.</title>
        <authorList>
            <person name="Katahira K."/>
            <person name="Gotou Y."/>
            <person name="Iida K."/>
            <person name="Ogura Y."/>
            <person name="Hayashi T."/>
        </authorList>
    </citation>
    <scope>NUCLEOTIDE SEQUENCE [LARGE SCALE GENOMIC DNA]</scope>
    <source>
        <strain evidence="13">JCM6362</strain>
    </source>
</reference>
<dbReference type="GO" id="GO:0008270">
    <property type="term" value="F:zinc ion binding"/>
    <property type="evidence" value="ECO:0007669"/>
    <property type="project" value="InterPro"/>
</dbReference>
<dbReference type="Gene3D" id="3.40.50.720">
    <property type="entry name" value="NAD(P)-binding Rossmann-like Domain"/>
    <property type="match status" value="1"/>
</dbReference>
<dbReference type="STRING" id="1797.RMCT_2412"/>
<dbReference type="Gene3D" id="3.90.180.10">
    <property type="entry name" value="Medium-chain alcohol dehydrogenases, catalytic domain"/>
    <property type="match status" value="1"/>
</dbReference>
<dbReference type="EMBL" id="BCTB01000017">
    <property type="protein sequence ID" value="GAT15442.1"/>
    <property type="molecule type" value="Genomic_DNA"/>
</dbReference>
<dbReference type="InterPro" id="IPR020843">
    <property type="entry name" value="ER"/>
</dbReference>
<dbReference type="SUPFAM" id="SSF50129">
    <property type="entry name" value="GroES-like"/>
    <property type="match status" value="2"/>
</dbReference>
<evidence type="ECO:0000256" key="4">
    <source>
        <dbReference type="ARBA" id="ARBA00022723"/>
    </source>
</evidence>
<dbReference type="EC" id="1.1.1.1" evidence="3"/>
<evidence type="ECO:0000256" key="1">
    <source>
        <dbReference type="ARBA" id="ARBA00001947"/>
    </source>
</evidence>